<name>A0ABR0HC76_9PEZI</name>
<dbReference type="EMBL" id="JAFFHB010000005">
    <property type="protein sequence ID" value="KAK4665668.1"/>
    <property type="molecule type" value="Genomic_DNA"/>
</dbReference>
<sequence>MERQPALDPSTATFGVPLHLPLLENAQHLSRGGAGTSADDVILISSDDESDDDLDEGRSDIYFESLDRLLQNARNRVKFGRVTGTGKGVDAGSNDSDAPEPLVSSNAGPESQGEVSLNGDNDILLDGWEAEDIIGEEFYDDKPHYRQITPFMLRVETKLTVPILVLARSQLGSAADGEGDAADFVKKGLV</sequence>
<feature type="region of interest" description="Disordered" evidence="1">
    <location>
        <begin position="82"/>
        <end position="120"/>
    </location>
</feature>
<evidence type="ECO:0000256" key="1">
    <source>
        <dbReference type="SAM" id="MobiDB-lite"/>
    </source>
</evidence>
<protein>
    <submittedName>
        <fullName evidence="2">NAD-dependent deacetylase hst3</fullName>
    </submittedName>
</protein>
<accession>A0ABR0HC76</accession>
<dbReference type="Proteomes" id="UP001326199">
    <property type="component" value="Unassembled WGS sequence"/>
</dbReference>
<feature type="compositionally biased region" description="Polar residues" evidence="1">
    <location>
        <begin position="103"/>
        <end position="119"/>
    </location>
</feature>
<gene>
    <name evidence="2" type="primary">HST3_2</name>
    <name evidence="2" type="ORF">QC763_403980</name>
</gene>
<comment type="caution">
    <text evidence="2">The sequence shown here is derived from an EMBL/GenBank/DDBJ whole genome shotgun (WGS) entry which is preliminary data.</text>
</comment>
<dbReference type="RefSeq" id="XP_062765634.1">
    <property type="nucleotide sequence ID" value="XM_062912046.1"/>
</dbReference>
<reference evidence="2 3" key="1">
    <citation type="journal article" date="2023" name="bioRxiv">
        <title>High-quality genome assemblies of four members of thePodospora anserinaspecies complex.</title>
        <authorList>
            <person name="Ament-Velasquez S.L."/>
            <person name="Vogan A.A."/>
            <person name="Wallerman O."/>
            <person name="Hartmann F."/>
            <person name="Gautier V."/>
            <person name="Silar P."/>
            <person name="Giraud T."/>
            <person name="Johannesson H."/>
        </authorList>
    </citation>
    <scope>NUCLEOTIDE SEQUENCE [LARGE SCALE GENOMIC DNA]</scope>
    <source>
        <strain evidence="2 3">CBS 411.78</strain>
    </source>
</reference>
<evidence type="ECO:0000313" key="2">
    <source>
        <dbReference type="EMBL" id="KAK4665668.1"/>
    </source>
</evidence>
<keyword evidence="3" id="KW-1185">Reference proteome</keyword>
<organism evidence="2 3">
    <name type="scientific">Podospora pseudopauciseta</name>
    <dbReference type="NCBI Taxonomy" id="2093780"/>
    <lineage>
        <taxon>Eukaryota</taxon>
        <taxon>Fungi</taxon>
        <taxon>Dikarya</taxon>
        <taxon>Ascomycota</taxon>
        <taxon>Pezizomycotina</taxon>
        <taxon>Sordariomycetes</taxon>
        <taxon>Sordariomycetidae</taxon>
        <taxon>Sordariales</taxon>
        <taxon>Podosporaceae</taxon>
        <taxon>Podospora</taxon>
    </lineage>
</organism>
<proteinExistence type="predicted"/>
<evidence type="ECO:0000313" key="3">
    <source>
        <dbReference type="Proteomes" id="UP001326199"/>
    </source>
</evidence>
<dbReference type="GeneID" id="87932389"/>